<feature type="region of interest" description="Disordered" evidence="1">
    <location>
        <begin position="146"/>
        <end position="184"/>
    </location>
</feature>
<feature type="compositionally biased region" description="Basic and acidic residues" evidence="1">
    <location>
        <begin position="1"/>
        <end position="14"/>
    </location>
</feature>
<proteinExistence type="predicted"/>
<evidence type="ECO:0000313" key="3">
    <source>
        <dbReference type="Proteomes" id="UP001362999"/>
    </source>
</evidence>
<gene>
    <name evidence="2" type="ORF">R3P38DRAFT_3253528</name>
</gene>
<sequence>MPSHEGGRIPKDTDPAFTSLDPNRHVARYPALAHPASGVDLDYLSHTENDMNNRPPSPCAENPGGVYPRSDPSKAAARTPQSEYNSPRYIANPYLMHGAFKKLDHSLGEVIAILEGEEASSLLDEENPLLQKFREWRDELDIIRAAGGRNPGASISHLQLATPSRSRSPPRSRSPEHEGGLFVD</sequence>
<dbReference type="EMBL" id="JAWWNJ010000005">
    <property type="protein sequence ID" value="KAK7055470.1"/>
    <property type="molecule type" value="Genomic_DNA"/>
</dbReference>
<comment type="caution">
    <text evidence="2">The sequence shown here is derived from an EMBL/GenBank/DDBJ whole genome shotgun (WGS) entry which is preliminary data.</text>
</comment>
<accession>A0AAW0DVB3</accession>
<dbReference type="AlphaFoldDB" id="A0AAW0DVB3"/>
<evidence type="ECO:0000256" key="1">
    <source>
        <dbReference type="SAM" id="MobiDB-lite"/>
    </source>
</evidence>
<reference evidence="2 3" key="1">
    <citation type="journal article" date="2024" name="J Genomics">
        <title>Draft genome sequencing and assembly of Favolaschia claudopus CIRM-BRFM 2984 isolated from oak limbs.</title>
        <authorList>
            <person name="Navarro D."/>
            <person name="Drula E."/>
            <person name="Chaduli D."/>
            <person name="Cazenave R."/>
            <person name="Ahrendt S."/>
            <person name="Wang J."/>
            <person name="Lipzen A."/>
            <person name="Daum C."/>
            <person name="Barry K."/>
            <person name="Grigoriev I.V."/>
            <person name="Favel A."/>
            <person name="Rosso M.N."/>
            <person name="Martin F."/>
        </authorList>
    </citation>
    <scope>NUCLEOTIDE SEQUENCE [LARGE SCALE GENOMIC DNA]</scope>
    <source>
        <strain evidence="2 3">CIRM-BRFM 2984</strain>
    </source>
</reference>
<keyword evidence="3" id="KW-1185">Reference proteome</keyword>
<feature type="compositionally biased region" description="Basic and acidic residues" evidence="1">
    <location>
        <begin position="173"/>
        <end position="184"/>
    </location>
</feature>
<feature type="region of interest" description="Disordered" evidence="1">
    <location>
        <begin position="38"/>
        <end position="87"/>
    </location>
</feature>
<organism evidence="2 3">
    <name type="scientific">Favolaschia claudopus</name>
    <dbReference type="NCBI Taxonomy" id="2862362"/>
    <lineage>
        <taxon>Eukaryota</taxon>
        <taxon>Fungi</taxon>
        <taxon>Dikarya</taxon>
        <taxon>Basidiomycota</taxon>
        <taxon>Agaricomycotina</taxon>
        <taxon>Agaricomycetes</taxon>
        <taxon>Agaricomycetidae</taxon>
        <taxon>Agaricales</taxon>
        <taxon>Marasmiineae</taxon>
        <taxon>Mycenaceae</taxon>
        <taxon>Favolaschia</taxon>
    </lineage>
</organism>
<dbReference type="Proteomes" id="UP001362999">
    <property type="component" value="Unassembled WGS sequence"/>
</dbReference>
<name>A0AAW0DVB3_9AGAR</name>
<evidence type="ECO:0000313" key="2">
    <source>
        <dbReference type="EMBL" id="KAK7055470.1"/>
    </source>
</evidence>
<feature type="region of interest" description="Disordered" evidence="1">
    <location>
        <begin position="1"/>
        <end position="22"/>
    </location>
</feature>
<protein>
    <submittedName>
        <fullName evidence="2">Uncharacterized protein</fullName>
    </submittedName>
</protein>